<dbReference type="SUPFAM" id="SSF54211">
    <property type="entry name" value="Ribosomal protein S5 domain 2-like"/>
    <property type="match status" value="1"/>
</dbReference>
<evidence type="ECO:0000256" key="7">
    <source>
        <dbReference type="HAMAP-Rule" id="MF_00227"/>
    </source>
</evidence>
<dbReference type="Proteomes" id="UP000218765">
    <property type="component" value="Chromosome"/>
</dbReference>
<proteinExistence type="inferred from homology"/>
<keyword evidence="5 7" id="KW-0378">Hydrolase</keyword>
<accession>A0A1Z4VMD9</accession>
<dbReference type="GO" id="GO:0004526">
    <property type="term" value="F:ribonuclease P activity"/>
    <property type="evidence" value="ECO:0007669"/>
    <property type="project" value="UniProtKB-UniRule"/>
</dbReference>
<dbReference type="InterPro" id="IPR020539">
    <property type="entry name" value="RNase_P_CS"/>
</dbReference>
<keyword evidence="4 7" id="KW-0255">Endonuclease</keyword>
<dbReference type="InterPro" id="IPR020568">
    <property type="entry name" value="Ribosomal_Su5_D2-typ_SF"/>
</dbReference>
<dbReference type="EMBL" id="AP018052">
    <property type="protein sequence ID" value="BAZ92602.1"/>
    <property type="molecule type" value="Genomic_DNA"/>
</dbReference>
<dbReference type="OrthoDB" id="9796422at2"/>
<evidence type="ECO:0000256" key="8">
    <source>
        <dbReference type="NCBIfam" id="TIGR00188"/>
    </source>
</evidence>
<keyword evidence="2 7" id="KW-0819">tRNA processing</keyword>
<evidence type="ECO:0000256" key="1">
    <source>
        <dbReference type="ARBA" id="ARBA00002663"/>
    </source>
</evidence>
<protein>
    <recommendedName>
        <fullName evidence="7 8">Ribonuclease P protein component</fullName>
        <shortName evidence="7">RNase P protein</shortName>
        <shortName evidence="7">RNaseP protein</shortName>
        <ecNumber evidence="7 8">3.1.26.5</ecNumber>
    </recommendedName>
    <alternativeName>
        <fullName evidence="7">Protein C5</fullName>
    </alternativeName>
</protein>
<evidence type="ECO:0000256" key="6">
    <source>
        <dbReference type="ARBA" id="ARBA00022884"/>
    </source>
</evidence>
<evidence type="ECO:0000256" key="2">
    <source>
        <dbReference type="ARBA" id="ARBA00022694"/>
    </source>
</evidence>
<dbReference type="HAMAP" id="MF_00227">
    <property type="entry name" value="RNase_P"/>
    <property type="match status" value="1"/>
</dbReference>
<evidence type="ECO:0000256" key="4">
    <source>
        <dbReference type="ARBA" id="ARBA00022759"/>
    </source>
</evidence>
<comment type="function">
    <text evidence="1 7">RNaseP catalyzes the removal of the 5'-leader sequence from pre-tRNA to produce the mature 5'-terminus. It can also cleave other RNA substrates such as 4.5S RNA. The protein component plays an auxiliary but essential role in vivo by binding to the 5'-leader sequence and broadening the substrate specificity of the ribozyme.</text>
</comment>
<reference evidence="9 10" key="1">
    <citation type="submission" date="2017-05" db="EMBL/GenBank/DDBJ databases">
        <title>Thiocyanate degradation by Thiohalobacter thiocyanaticus FOKN1.</title>
        <authorList>
            <person name="Oshiki M."/>
            <person name="Fukushima T."/>
            <person name="Kawano S."/>
            <person name="Nakagawa J."/>
        </authorList>
    </citation>
    <scope>NUCLEOTIDE SEQUENCE [LARGE SCALE GENOMIC DNA]</scope>
    <source>
        <strain evidence="9 10">FOKN1</strain>
    </source>
</reference>
<dbReference type="Pfam" id="PF00825">
    <property type="entry name" value="Ribonuclease_P"/>
    <property type="match status" value="1"/>
</dbReference>
<organism evidence="9 10">
    <name type="scientific">Thiohalobacter thiocyanaticus</name>
    <dbReference type="NCBI Taxonomy" id="585455"/>
    <lineage>
        <taxon>Bacteria</taxon>
        <taxon>Pseudomonadati</taxon>
        <taxon>Pseudomonadota</taxon>
        <taxon>Gammaproteobacteria</taxon>
        <taxon>Thiohalobacterales</taxon>
        <taxon>Thiohalobacteraceae</taxon>
        <taxon>Thiohalobacter</taxon>
    </lineage>
</organism>
<sequence>MARTPHGFPRPARLTRPSEFRRVFAHPRRSSDRYLTVLAAPNDLGHPRLGLAISRKVSPRAVERNRIKRLIRERFRHLQAELGNLDFVVIGRHGLSQVPAAQLNEILERHWKRLSRQSGNAS</sequence>
<dbReference type="AlphaFoldDB" id="A0A1Z4VMD9"/>
<dbReference type="PANTHER" id="PTHR33992:SF1">
    <property type="entry name" value="RIBONUCLEASE P PROTEIN COMPONENT"/>
    <property type="match status" value="1"/>
</dbReference>
<evidence type="ECO:0000313" key="9">
    <source>
        <dbReference type="EMBL" id="BAZ92602.1"/>
    </source>
</evidence>
<dbReference type="GO" id="GO:0001682">
    <property type="term" value="P:tRNA 5'-leader removal"/>
    <property type="evidence" value="ECO:0007669"/>
    <property type="project" value="UniProtKB-UniRule"/>
</dbReference>
<name>A0A1Z4VMD9_9GAMM</name>
<comment type="subunit">
    <text evidence="7">Consists of a catalytic RNA component (M1 or rnpB) and a protein subunit.</text>
</comment>
<comment type="catalytic activity">
    <reaction evidence="7">
        <text>Endonucleolytic cleavage of RNA, removing 5'-extranucleotides from tRNA precursor.</text>
        <dbReference type="EC" id="3.1.26.5"/>
    </reaction>
</comment>
<evidence type="ECO:0000256" key="3">
    <source>
        <dbReference type="ARBA" id="ARBA00022722"/>
    </source>
</evidence>
<dbReference type="PANTHER" id="PTHR33992">
    <property type="entry name" value="RIBONUCLEASE P PROTEIN COMPONENT"/>
    <property type="match status" value="1"/>
</dbReference>
<dbReference type="GO" id="GO:0030677">
    <property type="term" value="C:ribonuclease P complex"/>
    <property type="evidence" value="ECO:0007669"/>
    <property type="project" value="TreeGrafter"/>
</dbReference>
<dbReference type="GO" id="GO:0042781">
    <property type="term" value="F:3'-tRNA processing endoribonuclease activity"/>
    <property type="evidence" value="ECO:0007669"/>
    <property type="project" value="TreeGrafter"/>
</dbReference>
<dbReference type="RefSeq" id="WP_096363847.1">
    <property type="nucleotide sequence ID" value="NZ_AP018052.1"/>
</dbReference>
<evidence type="ECO:0000256" key="5">
    <source>
        <dbReference type="ARBA" id="ARBA00022801"/>
    </source>
</evidence>
<dbReference type="InterPro" id="IPR014721">
    <property type="entry name" value="Ribsml_uS5_D2-typ_fold_subgr"/>
</dbReference>
<dbReference type="NCBIfam" id="TIGR00188">
    <property type="entry name" value="rnpA"/>
    <property type="match status" value="1"/>
</dbReference>
<keyword evidence="3 7" id="KW-0540">Nuclease</keyword>
<dbReference type="EC" id="3.1.26.5" evidence="7 8"/>
<keyword evidence="10" id="KW-1185">Reference proteome</keyword>
<dbReference type="GO" id="GO:0000049">
    <property type="term" value="F:tRNA binding"/>
    <property type="evidence" value="ECO:0007669"/>
    <property type="project" value="UniProtKB-UniRule"/>
</dbReference>
<gene>
    <name evidence="7" type="primary">rnpA</name>
    <name evidence="9" type="ORF">FOKN1_0198</name>
</gene>
<evidence type="ECO:0000313" key="10">
    <source>
        <dbReference type="Proteomes" id="UP000218765"/>
    </source>
</evidence>
<dbReference type="Gene3D" id="3.30.230.10">
    <property type="match status" value="1"/>
</dbReference>
<comment type="similarity">
    <text evidence="7">Belongs to the RnpA family.</text>
</comment>
<keyword evidence="6 7" id="KW-0694">RNA-binding</keyword>
<dbReference type="KEGG" id="ttc:FOKN1_0198"/>
<dbReference type="PROSITE" id="PS00648">
    <property type="entry name" value="RIBONUCLEASE_P"/>
    <property type="match status" value="1"/>
</dbReference>
<dbReference type="InterPro" id="IPR000100">
    <property type="entry name" value="RNase_P"/>
</dbReference>